<evidence type="ECO:0000313" key="2">
    <source>
        <dbReference type="Proteomes" id="UP000192652"/>
    </source>
</evidence>
<accession>A0ABX3PJ79</accession>
<keyword evidence="2" id="KW-1185">Reference proteome</keyword>
<name>A0ABX3PJ79_9HYPH</name>
<protein>
    <submittedName>
        <fullName evidence="1">Uncharacterized protein</fullName>
    </submittedName>
</protein>
<gene>
    <name evidence="1" type="ORF">BTR14_01590</name>
</gene>
<comment type="caution">
    <text evidence="1">The sequence shown here is derived from an EMBL/GenBank/DDBJ whole genome shotgun (WGS) entry which is preliminary data.</text>
</comment>
<proteinExistence type="predicted"/>
<reference evidence="1 2" key="1">
    <citation type="journal article" date="2017" name="Antonie Van Leeuwenhoek">
        <title>Rhizobium rhizosphaerae sp. nov., a novel species isolated from rice rhizosphere.</title>
        <authorList>
            <person name="Zhao J.J."/>
            <person name="Zhang J."/>
            <person name="Zhang R.J."/>
            <person name="Zhang C.W."/>
            <person name="Yin H.Q."/>
            <person name="Zhang X.X."/>
        </authorList>
    </citation>
    <scope>NUCLEOTIDE SEQUENCE [LARGE SCALE GENOMIC DNA]</scope>
    <source>
        <strain evidence="1 2">RD15</strain>
    </source>
</reference>
<dbReference type="Proteomes" id="UP000192652">
    <property type="component" value="Unassembled WGS sequence"/>
</dbReference>
<evidence type="ECO:0000313" key="1">
    <source>
        <dbReference type="EMBL" id="OQP88176.1"/>
    </source>
</evidence>
<dbReference type="EMBL" id="MSPX01000001">
    <property type="protein sequence ID" value="OQP88176.1"/>
    <property type="molecule type" value="Genomic_DNA"/>
</dbReference>
<organism evidence="1 2">
    <name type="scientific">Xaviernesmea rhizosphaerae</name>
    <dbReference type="NCBI Taxonomy" id="1672749"/>
    <lineage>
        <taxon>Bacteria</taxon>
        <taxon>Pseudomonadati</taxon>
        <taxon>Pseudomonadota</taxon>
        <taxon>Alphaproteobacteria</taxon>
        <taxon>Hyphomicrobiales</taxon>
        <taxon>Rhizobiaceae</taxon>
        <taxon>Rhizobium/Agrobacterium group</taxon>
        <taxon>Xaviernesmea</taxon>
    </lineage>
</organism>
<dbReference type="RefSeq" id="WP_176218584.1">
    <property type="nucleotide sequence ID" value="NZ_MSPX01000001.1"/>
</dbReference>
<sequence>MHSESRHDLPWRGVGNFGDDVCEKSKLLVDLVYAFAEQDALSVCRRPPQDLKFGQPVGLAFFNGSDKRLQITAASENLAEEHASGLNVGVESVRSSNLEDREI</sequence>